<protein>
    <submittedName>
        <fullName evidence="12">Mitochondrial 2-oxoglutarate/malate carrier protein-like</fullName>
    </submittedName>
</protein>
<feature type="transmembrane region" description="Helical" evidence="10">
    <location>
        <begin position="209"/>
        <end position="231"/>
    </location>
</feature>
<dbReference type="RefSeq" id="XP_048267916.1">
    <property type="nucleotide sequence ID" value="XM_048411959.1"/>
</dbReference>
<evidence type="ECO:0000313" key="11">
    <source>
        <dbReference type="Proteomes" id="UP000835206"/>
    </source>
</evidence>
<dbReference type="GO" id="GO:0016020">
    <property type="term" value="C:membrane"/>
    <property type="evidence" value="ECO:0007669"/>
    <property type="project" value="UniProtKB-SubCell"/>
</dbReference>
<dbReference type="Gene3D" id="1.50.40.10">
    <property type="entry name" value="Mitochondrial carrier domain"/>
    <property type="match status" value="1"/>
</dbReference>
<feature type="transmembrane region" description="Helical" evidence="10">
    <location>
        <begin position="112"/>
        <end position="132"/>
    </location>
</feature>
<reference evidence="12" key="1">
    <citation type="submission" date="2025-08" db="UniProtKB">
        <authorList>
            <consortium name="RefSeq"/>
        </authorList>
    </citation>
    <scope>IDENTIFICATION</scope>
</reference>
<keyword evidence="11" id="KW-1185">Reference proteome</keyword>
<evidence type="ECO:0000256" key="5">
    <source>
        <dbReference type="ARBA" id="ARBA00022737"/>
    </source>
</evidence>
<keyword evidence="3 9" id="KW-0813">Transport</keyword>
<dbReference type="InterPro" id="IPR023395">
    <property type="entry name" value="MCP_dom_sf"/>
</dbReference>
<evidence type="ECO:0000256" key="7">
    <source>
        <dbReference type="ARBA" id="ARBA00023136"/>
    </source>
</evidence>
<gene>
    <name evidence="12" type="primary">LOC125386304</name>
</gene>
<dbReference type="AlphaFoldDB" id="A0A9C6WD62"/>
<dbReference type="InterPro" id="IPR018108">
    <property type="entry name" value="MCP_transmembrane"/>
</dbReference>
<evidence type="ECO:0000256" key="4">
    <source>
        <dbReference type="ARBA" id="ARBA00022692"/>
    </source>
</evidence>
<evidence type="ECO:0000256" key="3">
    <source>
        <dbReference type="ARBA" id="ARBA00022448"/>
    </source>
</evidence>
<dbReference type="OrthoDB" id="448427at2759"/>
<sequence length="308" mass="34301">MSSLLGYDSMLFLVKQDQTIPPYVNFIIGGVSGSCRCIGQTCTHPLDATKIRMQILKSSLRDTICKTFQQHGVRGFYVGWTPAILRQLTYTTARLGVYNTLYDLTSSYVGRLNYPIMVTIGMFSGICGALVGTPADLIYVRMVGDAQLPPEKRRNYRHVFHGLSDIWKTEGVQGLWRGALPTMTRGMIVNGAQLGTYSRAKMMWKDTGLFEEGILLSFCSAMLSGFVMSVLSVPVDVAKTRIQTWTLPSKPPGIITAIATIVRTEGVTSMWRGFLPYYSRAAPNAVITMVTLDKLRQIYRILFLPPIE</sequence>
<evidence type="ECO:0000256" key="2">
    <source>
        <dbReference type="ARBA" id="ARBA00006375"/>
    </source>
</evidence>
<dbReference type="Pfam" id="PF00153">
    <property type="entry name" value="Mito_carr"/>
    <property type="match status" value="3"/>
</dbReference>
<keyword evidence="5" id="KW-0677">Repeat</keyword>
<feature type="repeat" description="Solcar" evidence="8">
    <location>
        <begin position="112"/>
        <end position="203"/>
    </location>
</feature>
<dbReference type="Proteomes" id="UP000835206">
    <property type="component" value="Chromosome 14"/>
</dbReference>
<evidence type="ECO:0000256" key="9">
    <source>
        <dbReference type="RuleBase" id="RU000488"/>
    </source>
</evidence>
<dbReference type="GeneID" id="125386304"/>
<evidence type="ECO:0000313" key="12">
    <source>
        <dbReference type="RefSeq" id="XP_048267916.1"/>
    </source>
</evidence>
<keyword evidence="7 8" id="KW-0472">Membrane</keyword>
<keyword evidence="4 8" id="KW-0812">Transmembrane</keyword>
<dbReference type="InterPro" id="IPR050391">
    <property type="entry name" value="Mito_Metabolite_Transporter"/>
</dbReference>
<accession>A0A9C6WD62</accession>
<proteinExistence type="inferred from homology"/>
<evidence type="ECO:0000256" key="1">
    <source>
        <dbReference type="ARBA" id="ARBA00004141"/>
    </source>
</evidence>
<evidence type="ECO:0000256" key="10">
    <source>
        <dbReference type="SAM" id="Phobius"/>
    </source>
</evidence>
<comment type="subcellular location">
    <subcellularLocation>
        <location evidence="1">Membrane</location>
        <topology evidence="1">Multi-pass membrane protein</topology>
    </subcellularLocation>
</comment>
<dbReference type="KEGG" id="bter:125386304"/>
<dbReference type="PANTHER" id="PTHR45618">
    <property type="entry name" value="MITOCHONDRIAL DICARBOXYLATE CARRIER-RELATED"/>
    <property type="match status" value="1"/>
</dbReference>
<dbReference type="SUPFAM" id="SSF103506">
    <property type="entry name" value="Mitochondrial carrier"/>
    <property type="match status" value="1"/>
</dbReference>
<feature type="repeat" description="Solcar" evidence="8">
    <location>
        <begin position="212"/>
        <end position="298"/>
    </location>
</feature>
<dbReference type="PROSITE" id="PS50920">
    <property type="entry name" value="SOLCAR"/>
    <property type="match status" value="3"/>
</dbReference>
<name>A0A9C6WD62_BOMTE</name>
<comment type="similarity">
    <text evidence="2 9">Belongs to the mitochondrial carrier (TC 2.A.29) family.</text>
</comment>
<evidence type="ECO:0000256" key="8">
    <source>
        <dbReference type="PROSITE-ProRule" id="PRU00282"/>
    </source>
</evidence>
<evidence type="ECO:0000256" key="6">
    <source>
        <dbReference type="ARBA" id="ARBA00022989"/>
    </source>
</evidence>
<feature type="repeat" description="Solcar" evidence="8">
    <location>
        <begin position="24"/>
        <end position="104"/>
    </location>
</feature>
<organism evidence="11 12">
    <name type="scientific">Bombus terrestris</name>
    <name type="common">Buff-tailed bumblebee</name>
    <name type="synonym">Apis terrestris</name>
    <dbReference type="NCBI Taxonomy" id="30195"/>
    <lineage>
        <taxon>Eukaryota</taxon>
        <taxon>Metazoa</taxon>
        <taxon>Ecdysozoa</taxon>
        <taxon>Arthropoda</taxon>
        <taxon>Hexapoda</taxon>
        <taxon>Insecta</taxon>
        <taxon>Pterygota</taxon>
        <taxon>Neoptera</taxon>
        <taxon>Endopterygota</taxon>
        <taxon>Hymenoptera</taxon>
        <taxon>Apocrita</taxon>
        <taxon>Aculeata</taxon>
        <taxon>Apoidea</taxon>
        <taxon>Anthophila</taxon>
        <taxon>Apidae</taxon>
        <taxon>Bombus</taxon>
        <taxon>Bombus</taxon>
    </lineage>
</organism>
<keyword evidence="6 10" id="KW-1133">Transmembrane helix</keyword>